<reference evidence="2 3" key="1">
    <citation type="submission" date="2020-07" db="EMBL/GenBank/DDBJ databases">
        <title>Sequencing the genomes of 1000 actinobacteria strains.</title>
        <authorList>
            <person name="Klenk H.-P."/>
        </authorList>
    </citation>
    <scope>NUCLEOTIDE SEQUENCE [LARGE SCALE GENOMIC DNA]</scope>
    <source>
        <strain evidence="2 3">DSM 8598</strain>
    </source>
</reference>
<comment type="caution">
    <text evidence="2">The sequence shown here is derived from an EMBL/GenBank/DDBJ whole genome shotgun (WGS) entry which is preliminary data.</text>
</comment>
<name>A0A852X0D6_9MICO</name>
<evidence type="ECO:0000313" key="2">
    <source>
        <dbReference type="EMBL" id="NYG21970.1"/>
    </source>
</evidence>
<dbReference type="CDD" id="cd06170">
    <property type="entry name" value="LuxR_C_like"/>
    <property type="match status" value="1"/>
</dbReference>
<dbReference type="InterPro" id="IPR036388">
    <property type="entry name" value="WH-like_DNA-bd_sf"/>
</dbReference>
<feature type="domain" description="HTH luxR-type" evidence="1">
    <location>
        <begin position="477"/>
        <end position="542"/>
    </location>
</feature>
<organism evidence="2 3">
    <name type="scientific">Agromyces hippuratus</name>
    <dbReference type="NCBI Taxonomy" id="286438"/>
    <lineage>
        <taxon>Bacteria</taxon>
        <taxon>Bacillati</taxon>
        <taxon>Actinomycetota</taxon>
        <taxon>Actinomycetes</taxon>
        <taxon>Micrococcales</taxon>
        <taxon>Microbacteriaceae</taxon>
        <taxon>Agromyces</taxon>
    </lineage>
</organism>
<dbReference type="Proteomes" id="UP000549066">
    <property type="component" value="Unassembled WGS sequence"/>
</dbReference>
<dbReference type="SMART" id="SM00421">
    <property type="entry name" value="HTH_LUXR"/>
    <property type="match status" value="1"/>
</dbReference>
<dbReference type="PANTHER" id="PTHR47691">
    <property type="entry name" value="REGULATOR-RELATED"/>
    <property type="match status" value="1"/>
</dbReference>
<dbReference type="PANTHER" id="PTHR47691:SF3">
    <property type="entry name" value="HTH-TYPE TRANSCRIPTIONAL REGULATOR RV0890C-RELATED"/>
    <property type="match status" value="1"/>
</dbReference>
<sequence length="544" mass="57792">MTTSASLDHGRAAFAEHRWGAAFEDLSRADHERGLAPADLERLSTTTLLLGRDAEGIDLATRAHEAYLEAEDAAGAARIATWIGIYLMGKGDDARGNGWLARARRIADTSEAGAESSTALLLVAAALDDLYAGEPDRAARTFAEAFVIAERVRDRDATALAQLGQGQARLMLGDPVGGLALLDEAMVAVTAGEISPVASGVVYCSVINTCHLAFDVRRAQQWTIALDRWCGDRPEMVMFTGQCQAHRAELYQLHGAWGDAVTAARVAQDRVRLGDWTGSFGAWYQEGEVHRLRGDFDAAEHAFHRAAETGYPAQPGLALLRLAQGRIRLARSSIDEAAEQADPATRRGLLAALVEIDLAAGDLVAARQVADELVAAAAVAEIPMTRAIAARSEAAVRLGEGDALGALPVLRAAWALWQELDAPYEAARCRVLAAQAARSLGDDASAAMDLAAAREVFAALGAVPDVLRVDELARRSPGSGPIALTAREVEVVRLVAEGKTNRAIAGQLYLSEKTVDRHLSNVFAKLGISSRAAATAYAYEHALI</sequence>
<dbReference type="SUPFAM" id="SSF46894">
    <property type="entry name" value="C-terminal effector domain of the bipartite response regulators"/>
    <property type="match status" value="1"/>
</dbReference>
<dbReference type="Gene3D" id="1.25.40.10">
    <property type="entry name" value="Tetratricopeptide repeat domain"/>
    <property type="match status" value="1"/>
</dbReference>
<dbReference type="PRINTS" id="PR00038">
    <property type="entry name" value="HTHLUXR"/>
</dbReference>
<dbReference type="Gene3D" id="1.10.10.10">
    <property type="entry name" value="Winged helix-like DNA-binding domain superfamily/Winged helix DNA-binding domain"/>
    <property type="match status" value="1"/>
</dbReference>
<evidence type="ECO:0000313" key="3">
    <source>
        <dbReference type="Proteomes" id="UP000549066"/>
    </source>
</evidence>
<keyword evidence="2" id="KW-0238">DNA-binding</keyword>
<dbReference type="InterPro" id="IPR011990">
    <property type="entry name" value="TPR-like_helical_dom_sf"/>
</dbReference>
<proteinExistence type="predicted"/>
<dbReference type="PROSITE" id="PS00622">
    <property type="entry name" value="HTH_LUXR_1"/>
    <property type="match status" value="1"/>
</dbReference>
<dbReference type="InterPro" id="IPR016032">
    <property type="entry name" value="Sig_transdc_resp-reg_C-effctor"/>
</dbReference>
<dbReference type="EMBL" id="JACCFI010000001">
    <property type="protein sequence ID" value="NYG21970.1"/>
    <property type="molecule type" value="Genomic_DNA"/>
</dbReference>
<dbReference type="PROSITE" id="PS50043">
    <property type="entry name" value="HTH_LUXR_2"/>
    <property type="match status" value="1"/>
</dbReference>
<dbReference type="Pfam" id="PF00196">
    <property type="entry name" value="GerE"/>
    <property type="match status" value="1"/>
</dbReference>
<dbReference type="RefSeq" id="WP_179551838.1">
    <property type="nucleotide sequence ID" value="NZ_JACCFI010000001.1"/>
</dbReference>
<evidence type="ECO:0000259" key="1">
    <source>
        <dbReference type="PROSITE" id="PS50043"/>
    </source>
</evidence>
<dbReference type="GO" id="GO:0006355">
    <property type="term" value="P:regulation of DNA-templated transcription"/>
    <property type="evidence" value="ECO:0007669"/>
    <property type="project" value="InterPro"/>
</dbReference>
<protein>
    <submittedName>
        <fullName evidence="2">DNA-binding NarL/FixJ family response regulator</fullName>
    </submittedName>
</protein>
<dbReference type="SUPFAM" id="SSF48452">
    <property type="entry name" value="TPR-like"/>
    <property type="match status" value="2"/>
</dbReference>
<keyword evidence="3" id="KW-1185">Reference proteome</keyword>
<dbReference type="AlphaFoldDB" id="A0A852X0D6"/>
<gene>
    <name evidence="2" type="ORF">BJY17_002717</name>
</gene>
<accession>A0A852X0D6</accession>
<dbReference type="InterPro" id="IPR000792">
    <property type="entry name" value="Tscrpt_reg_LuxR_C"/>
</dbReference>
<dbReference type="GO" id="GO:0003677">
    <property type="term" value="F:DNA binding"/>
    <property type="evidence" value="ECO:0007669"/>
    <property type="project" value="UniProtKB-KW"/>
</dbReference>